<dbReference type="EMBL" id="CAFBOL010000003">
    <property type="protein sequence ID" value="CAB4971906.1"/>
    <property type="molecule type" value="Genomic_DNA"/>
</dbReference>
<dbReference type="EMBL" id="CAFBIY010000066">
    <property type="protein sequence ID" value="CAB4850905.1"/>
    <property type="molecule type" value="Genomic_DNA"/>
</dbReference>
<accession>A0A6J7LTX6</accession>
<dbReference type="InterPro" id="IPR001851">
    <property type="entry name" value="ABC_transp_permease"/>
</dbReference>
<keyword evidence="3 6" id="KW-0812">Transmembrane</keyword>
<keyword evidence="4 6" id="KW-1133">Transmembrane helix</keyword>
<evidence type="ECO:0000256" key="5">
    <source>
        <dbReference type="ARBA" id="ARBA00023136"/>
    </source>
</evidence>
<dbReference type="EMBL" id="CAFBMT010000005">
    <property type="protein sequence ID" value="CAB4926342.1"/>
    <property type="molecule type" value="Genomic_DNA"/>
</dbReference>
<dbReference type="PANTHER" id="PTHR47089:SF1">
    <property type="entry name" value="GUANOSINE ABC TRANSPORTER PERMEASE PROTEIN NUPP"/>
    <property type="match status" value="1"/>
</dbReference>
<dbReference type="EMBL" id="CAESGF010000005">
    <property type="protein sequence ID" value="CAB4363323.1"/>
    <property type="molecule type" value="Genomic_DNA"/>
</dbReference>
<evidence type="ECO:0000313" key="8">
    <source>
        <dbReference type="EMBL" id="CAB4731328.1"/>
    </source>
</evidence>
<feature type="transmembrane region" description="Helical" evidence="6">
    <location>
        <begin position="58"/>
        <end position="80"/>
    </location>
</feature>
<reference evidence="12" key="1">
    <citation type="submission" date="2020-05" db="EMBL/GenBank/DDBJ databases">
        <authorList>
            <person name="Chiriac C."/>
            <person name="Salcher M."/>
            <person name="Ghai R."/>
            <person name="Kavagutti S V."/>
        </authorList>
    </citation>
    <scope>NUCLEOTIDE SEQUENCE</scope>
</reference>
<feature type="transmembrane region" description="Helical" evidence="6">
    <location>
        <begin position="114"/>
        <end position="134"/>
    </location>
</feature>
<dbReference type="EMBL" id="CAFAAV010000033">
    <property type="protein sequence ID" value="CAB4809342.1"/>
    <property type="molecule type" value="Genomic_DNA"/>
</dbReference>
<name>A0A6J7LTX6_9ZZZZ</name>
<dbReference type="Pfam" id="PF02653">
    <property type="entry name" value="BPD_transp_2"/>
    <property type="match status" value="1"/>
</dbReference>
<protein>
    <submittedName>
        <fullName evidence="12">Unannotated protein</fullName>
    </submittedName>
</protein>
<evidence type="ECO:0000313" key="12">
    <source>
        <dbReference type="EMBL" id="CAB4971906.1"/>
    </source>
</evidence>
<dbReference type="PANTHER" id="PTHR47089">
    <property type="entry name" value="ABC TRANSPORTER, PERMEASE PROTEIN"/>
    <property type="match status" value="1"/>
</dbReference>
<evidence type="ECO:0000313" key="9">
    <source>
        <dbReference type="EMBL" id="CAB4809342.1"/>
    </source>
</evidence>
<evidence type="ECO:0000256" key="3">
    <source>
        <dbReference type="ARBA" id="ARBA00022692"/>
    </source>
</evidence>
<evidence type="ECO:0000313" key="7">
    <source>
        <dbReference type="EMBL" id="CAB4363323.1"/>
    </source>
</evidence>
<evidence type="ECO:0000256" key="2">
    <source>
        <dbReference type="ARBA" id="ARBA00022475"/>
    </source>
</evidence>
<proteinExistence type="predicted"/>
<comment type="subcellular location">
    <subcellularLocation>
        <location evidence="1">Cell membrane</location>
        <topology evidence="1">Multi-pass membrane protein</topology>
    </subcellularLocation>
</comment>
<evidence type="ECO:0000313" key="11">
    <source>
        <dbReference type="EMBL" id="CAB4926342.1"/>
    </source>
</evidence>
<feature type="transmembrane region" description="Helical" evidence="6">
    <location>
        <begin position="92"/>
        <end position="108"/>
    </location>
</feature>
<feature type="transmembrane region" description="Helical" evidence="6">
    <location>
        <begin position="288"/>
        <end position="315"/>
    </location>
</feature>
<dbReference type="AlphaFoldDB" id="A0A6J7LTX6"/>
<evidence type="ECO:0000313" key="10">
    <source>
        <dbReference type="EMBL" id="CAB4850905.1"/>
    </source>
</evidence>
<keyword evidence="2" id="KW-1003">Cell membrane</keyword>
<organism evidence="12">
    <name type="scientific">freshwater metagenome</name>
    <dbReference type="NCBI Taxonomy" id="449393"/>
    <lineage>
        <taxon>unclassified sequences</taxon>
        <taxon>metagenomes</taxon>
        <taxon>ecological metagenomes</taxon>
    </lineage>
</organism>
<evidence type="ECO:0000256" key="6">
    <source>
        <dbReference type="SAM" id="Phobius"/>
    </source>
</evidence>
<keyword evidence="5 6" id="KW-0472">Membrane</keyword>
<feature type="transmembrane region" description="Helical" evidence="6">
    <location>
        <begin position="13"/>
        <end position="38"/>
    </location>
</feature>
<dbReference type="GO" id="GO:0022857">
    <property type="term" value="F:transmembrane transporter activity"/>
    <property type="evidence" value="ECO:0007669"/>
    <property type="project" value="InterPro"/>
</dbReference>
<evidence type="ECO:0000256" key="4">
    <source>
        <dbReference type="ARBA" id="ARBA00022989"/>
    </source>
</evidence>
<gene>
    <name evidence="8" type="ORF">UFOPK2656_02137</name>
    <name evidence="9" type="ORF">UFOPK3099_00626</name>
    <name evidence="10" type="ORF">UFOPK3267_01347</name>
    <name evidence="11" type="ORF">UFOPK3651_01194</name>
    <name evidence="12" type="ORF">UFOPK3931_00193</name>
    <name evidence="7" type="ORF">UFOPK4189_01105</name>
</gene>
<dbReference type="GO" id="GO:0005886">
    <property type="term" value="C:plasma membrane"/>
    <property type="evidence" value="ECO:0007669"/>
    <property type="project" value="UniProtKB-SubCell"/>
</dbReference>
<feature type="transmembrane region" description="Helical" evidence="6">
    <location>
        <begin position="327"/>
        <end position="346"/>
    </location>
</feature>
<dbReference type="CDD" id="cd06580">
    <property type="entry name" value="TM_PBP1_transp_TpRbsC_like"/>
    <property type="match status" value="1"/>
</dbReference>
<feature type="transmembrane region" description="Helical" evidence="6">
    <location>
        <begin position="146"/>
        <end position="165"/>
    </location>
</feature>
<evidence type="ECO:0000256" key="1">
    <source>
        <dbReference type="ARBA" id="ARBA00004651"/>
    </source>
</evidence>
<sequence>MIRLERRASFPKWLGWVIPIASIAAALVAGALLILVSGNDPLDTYSRILDRAFASGEALSATLIAATPLLFTGLAAAAAFKMGVFNIGGQGQFVIGTVTAAWTGLMWGDSLGKAVIPLMILAGVLGGALWAAIAGVLRAWLNTNEIITTLMLNYIAANLASWLIFNSRSYWRLLSGSGLQFPQGKRLPEGSDWPDLSLGSLVLPCGLLIGTAVAVGCWALYRHTRFGFEVSIISDSPEAAAYAGMRTKRKVLAVIALSGGLAGLGGAADVGNFRHVLDPKGLNQSGYGYAGIVIAALARLNPIAVVFVAVLMGGLSNAGRSLQGPDFPAGLVGTLQGMVLFFALGGEVLARYRIRRTVRIPEGVTV</sequence>
<dbReference type="EMBL" id="CAEZYF010000014">
    <property type="protein sequence ID" value="CAB4731328.1"/>
    <property type="molecule type" value="Genomic_DNA"/>
</dbReference>
<feature type="transmembrane region" description="Helical" evidence="6">
    <location>
        <begin position="201"/>
        <end position="221"/>
    </location>
</feature>